<sequence length="98" mass="10523">MLSALRQSVTVPLDLHTDNPPGSGGFIRVYEAPEMVRVAAPVYLKTGNSCVAGHGQLTTAANGVDMARQASIVKEMVERYYPEAKQTIGVAPDMHIPE</sequence>
<dbReference type="AlphaFoldDB" id="A0A645C176"/>
<comment type="caution">
    <text evidence="1">The sequence shown here is derived from an EMBL/GenBank/DDBJ whole genome shotgun (WGS) entry which is preliminary data.</text>
</comment>
<proteinExistence type="predicted"/>
<name>A0A645C176_9ZZZZ</name>
<organism evidence="1">
    <name type="scientific">bioreactor metagenome</name>
    <dbReference type="NCBI Taxonomy" id="1076179"/>
    <lineage>
        <taxon>unclassified sequences</taxon>
        <taxon>metagenomes</taxon>
        <taxon>ecological metagenomes</taxon>
    </lineage>
</organism>
<gene>
    <name evidence="1" type="ORF">SDC9_116037</name>
</gene>
<protein>
    <submittedName>
        <fullName evidence="1">Uncharacterized protein</fullName>
    </submittedName>
</protein>
<reference evidence="1" key="1">
    <citation type="submission" date="2019-08" db="EMBL/GenBank/DDBJ databases">
        <authorList>
            <person name="Kucharzyk K."/>
            <person name="Murdoch R.W."/>
            <person name="Higgins S."/>
            <person name="Loffler F."/>
        </authorList>
    </citation>
    <scope>NUCLEOTIDE SEQUENCE</scope>
</reference>
<evidence type="ECO:0000313" key="1">
    <source>
        <dbReference type="EMBL" id="MPM69093.1"/>
    </source>
</evidence>
<dbReference type="EMBL" id="VSSQ01022644">
    <property type="protein sequence ID" value="MPM69093.1"/>
    <property type="molecule type" value="Genomic_DNA"/>
</dbReference>
<accession>A0A645C176</accession>